<dbReference type="GO" id="GO:0003677">
    <property type="term" value="F:DNA binding"/>
    <property type="evidence" value="ECO:0007669"/>
    <property type="project" value="UniProtKB-KW"/>
</dbReference>
<organism evidence="1 2">
    <name type="scientific">Amnibacterium endophyticum</name>
    <dbReference type="NCBI Taxonomy" id="2109337"/>
    <lineage>
        <taxon>Bacteria</taxon>
        <taxon>Bacillati</taxon>
        <taxon>Actinomycetota</taxon>
        <taxon>Actinomycetes</taxon>
        <taxon>Micrococcales</taxon>
        <taxon>Microbacteriaceae</taxon>
        <taxon>Amnibacterium</taxon>
    </lineage>
</organism>
<keyword evidence="1" id="KW-0238">DNA-binding</keyword>
<dbReference type="EMBL" id="JBHUEA010000010">
    <property type="protein sequence ID" value="MFD1721561.1"/>
    <property type="molecule type" value="Genomic_DNA"/>
</dbReference>
<evidence type="ECO:0000313" key="2">
    <source>
        <dbReference type="Proteomes" id="UP001597347"/>
    </source>
</evidence>
<comment type="caution">
    <text evidence="1">The sequence shown here is derived from an EMBL/GenBank/DDBJ whole genome shotgun (WGS) entry which is preliminary data.</text>
</comment>
<protein>
    <submittedName>
        <fullName evidence="1">DNA-binding protein</fullName>
    </submittedName>
</protein>
<name>A0ABW4LE17_9MICO</name>
<reference evidence="2" key="1">
    <citation type="journal article" date="2019" name="Int. J. Syst. Evol. Microbiol.">
        <title>The Global Catalogue of Microorganisms (GCM) 10K type strain sequencing project: providing services to taxonomists for standard genome sequencing and annotation.</title>
        <authorList>
            <consortium name="The Broad Institute Genomics Platform"/>
            <consortium name="The Broad Institute Genome Sequencing Center for Infectious Disease"/>
            <person name="Wu L."/>
            <person name="Ma J."/>
        </authorList>
    </citation>
    <scope>NUCLEOTIDE SEQUENCE [LARGE SCALE GENOMIC DNA]</scope>
    <source>
        <strain evidence="2">CGMCC 1.12471</strain>
    </source>
</reference>
<sequence length="198" mass="20717">MFVLTVDQVGSQQDVDRVGALEDDAERWRAAGAVLGPDRTAGDEFQLVLPEAEAALQAVLELTRDAGWSVGVGVGGVAEPLPASTREARGPAFVAARAAVEAAKRAQHRVDVRADDETAAGDATALLQLLLDVRARRSEEGWAVADRLRAGLTQAQIADEEGVTPQAVSQRARAAGIRLEEAAVPALARLLARLDGAA</sequence>
<proteinExistence type="predicted"/>
<accession>A0ABW4LE17</accession>
<dbReference type="Proteomes" id="UP001597347">
    <property type="component" value="Unassembled WGS sequence"/>
</dbReference>
<keyword evidence="2" id="KW-1185">Reference proteome</keyword>
<dbReference type="RefSeq" id="WP_377933899.1">
    <property type="nucleotide sequence ID" value="NZ_JBHUEA010000010.1"/>
</dbReference>
<evidence type="ECO:0000313" key="1">
    <source>
        <dbReference type="EMBL" id="MFD1721561.1"/>
    </source>
</evidence>
<gene>
    <name evidence="1" type="ORF">ACFSBI_08365</name>
</gene>